<dbReference type="GO" id="GO:0005737">
    <property type="term" value="C:cytoplasm"/>
    <property type="evidence" value="ECO:0007669"/>
    <property type="project" value="TreeGrafter"/>
</dbReference>
<dbReference type="PANTHER" id="PTHR13847:SF287">
    <property type="entry name" value="FAD-DEPENDENT OXIDOREDUCTASE DOMAIN-CONTAINING PROTEIN 1"/>
    <property type="match status" value="1"/>
</dbReference>
<dbReference type="GO" id="GO:0016491">
    <property type="term" value="F:oxidoreductase activity"/>
    <property type="evidence" value="ECO:0007669"/>
    <property type="project" value="UniProtKB-KW"/>
</dbReference>
<dbReference type="SUPFAM" id="SSF51905">
    <property type="entry name" value="FAD/NAD(P)-binding domain"/>
    <property type="match status" value="1"/>
</dbReference>
<sequence>MRNPIDQAEIVIVGGGLLGTSAAYHLTRAGVADVLLLERNELATGASSRSAGFLNHTRSDVSTIKMIGRTRRAIAELAQVLDEDIGFHQQGCVRAAFNEERVNEMFALESVMRGAGLDVHEIDVQEASERVPWLTLDAAHRIIFVPEDGFADGALLTSAYARAARQAGARVRRGIEATALVQEDGEITGVMTPQGYIRARWVVCAAGAWEMGLLTSAGFGFPGVATRSHYWITAPDGTSSRDQPNVYLPDFRAYMRPEVGGLLVGLQETMSKTYDPMTLEADMGRMNLEDEAADTDLLINHATALKAVAPLIDQWGFAHHMTGLSVYTPDGKFVVGRPAGTQGLIVAGGCCGSGLAGSGGYGEIIASIVTGQPTDIDTSVYDPNRFGTVDPTTQEFRLLCAAARASKSRGNLPSGKAS</sequence>
<dbReference type="InterPro" id="IPR036188">
    <property type="entry name" value="FAD/NAD-bd_sf"/>
</dbReference>
<dbReference type="PANTHER" id="PTHR13847">
    <property type="entry name" value="SARCOSINE DEHYDROGENASE-RELATED"/>
    <property type="match status" value="1"/>
</dbReference>
<evidence type="ECO:0000313" key="3">
    <source>
        <dbReference type="EMBL" id="OWT65753.1"/>
    </source>
</evidence>
<keyword evidence="1" id="KW-0560">Oxidoreductase</keyword>
<dbReference type="Proteomes" id="UP000214603">
    <property type="component" value="Unassembled WGS sequence"/>
</dbReference>
<dbReference type="Gene3D" id="3.30.9.10">
    <property type="entry name" value="D-Amino Acid Oxidase, subunit A, domain 2"/>
    <property type="match status" value="1"/>
</dbReference>
<dbReference type="AlphaFoldDB" id="A0A225MZ00"/>
<keyword evidence="4" id="KW-1185">Reference proteome</keyword>
<name>A0A225MZ00_9BURK</name>
<dbReference type="InterPro" id="IPR006076">
    <property type="entry name" value="FAD-dep_OxRdtase"/>
</dbReference>
<comment type="caution">
    <text evidence="3">The sequence shown here is derived from an EMBL/GenBank/DDBJ whole genome shotgun (WGS) entry which is preliminary data.</text>
</comment>
<dbReference type="Gene3D" id="3.50.50.60">
    <property type="entry name" value="FAD/NAD(P)-binding domain"/>
    <property type="match status" value="1"/>
</dbReference>
<dbReference type="RefSeq" id="WP_088601903.1">
    <property type="nucleotide sequence ID" value="NZ_NJIH01000002.1"/>
</dbReference>
<dbReference type="Pfam" id="PF01266">
    <property type="entry name" value="DAO"/>
    <property type="match status" value="1"/>
</dbReference>
<dbReference type="OrthoDB" id="8673905at2"/>
<feature type="domain" description="FAD dependent oxidoreductase" evidence="2">
    <location>
        <begin position="10"/>
        <end position="367"/>
    </location>
</feature>
<organism evidence="3 4">
    <name type="scientific">Candidimonas nitroreducens</name>
    <dbReference type="NCBI Taxonomy" id="683354"/>
    <lineage>
        <taxon>Bacteria</taxon>
        <taxon>Pseudomonadati</taxon>
        <taxon>Pseudomonadota</taxon>
        <taxon>Betaproteobacteria</taxon>
        <taxon>Burkholderiales</taxon>
        <taxon>Alcaligenaceae</taxon>
        <taxon>Candidimonas</taxon>
    </lineage>
</organism>
<evidence type="ECO:0000256" key="1">
    <source>
        <dbReference type="ARBA" id="ARBA00023002"/>
    </source>
</evidence>
<protein>
    <recommendedName>
        <fullName evidence="2">FAD dependent oxidoreductase domain-containing protein</fullName>
    </recommendedName>
</protein>
<evidence type="ECO:0000313" key="4">
    <source>
        <dbReference type="Proteomes" id="UP000214603"/>
    </source>
</evidence>
<reference evidence="4" key="1">
    <citation type="submission" date="2017-06" db="EMBL/GenBank/DDBJ databases">
        <title>Herbaspirillum phytohormonus sp. nov., isolated from the root nodule of Robinia pseudoacacia in lead-zinc mine.</title>
        <authorList>
            <person name="Fan M."/>
            <person name="Lin Y."/>
        </authorList>
    </citation>
    <scope>NUCLEOTIDE SEQUENCE [LARGE SCALE GENOMIC DNA]</scope>
    <source>
        <strain evidence="4">SC-089</strain>
    </source>
</reference>
<evidence type="ECO:0000259" key="2">
    <source>
        <dbReference type="Pfam" id="PF01266"/>
    </source>
</evidence>
<proteinExistence type="predicted"/>
<gene>
    <name evidence="3" type="ORF">CEY11_03215</name>
</gene>
<dbReference type="EMBL" id="NJIH01000002">
    <property type="protein sequence ID" value="OWT65753.1"/>
    <property type="molecule type" value="Genomic_DNA"/>
</dbReference>
<accession>A0A225MZ00</accession>